<evidence type="ECO:0000256" key="5">
    <source>
        <dbReference type="ARBA" id="ARBA00022857"/>
    </source>
</evidence>
<sequence length="513" mass="56285">MTSTLESQPAPAPAGAPAVREVRVAIIGSGFAGLGMAIALRNRGEQDFVVLERAGDVGGTWRDNAYPGAACDVQSNLYSFSFAPNPDWPRSYSEQPEIQAYLQGTADRYGVRAHCVFGAEVTAARWDHTDRRWHVTTTAGEFRARVLVSAAGALADPTYPDIPGLASFTGTVMHSARWDADHDLAGERVAVIGTGASAIQIVPAIQPQVAGLTVYQRTPPWIVPRTDRPVPPWKQRLYRLVPGLQKSVRGLLYLTRELLVVGMAKNRRFLRPVGRLARAHLHRQVRDPKLRAALTPDYTIGCKRILISNDYYPAVAAPNAELVTAGIAEVRPRSIVTQDGIERPTDTIVLATGFHVTDLPIAGRITGRDGRTLAEVWAEGMVSNRSTAVAGFPNLFLLVGPNVGVGHTSMVYMIESQLAYVDDALQTMTAEGLEVLETTPAAQQAYRELIARKSQGTVWLAGGCASWYLDRHGHNTTLWPDFTFRFRRLVRRFDRENYVGLRAEARTRQEVAA</sequence>
<evidence type="ECO:0000256" key="7">
    <source>
        <dbReference type="ARBA" id="ARBA00023033"/>
    </source>
</evidence>
<accession>A0A1I4AWX8</accession>
<evidence type="ECO:0000256" key="3">
    <source>
        <dbReference type="ARBA" id="ARBA00022630"/>
    </source>
</evidence>
<dbReference type="STRING" id="504800.SAMN04488085_102407"/>
<comment type="cofactor">
    <cofactor evidence="1">
        <name>FAD</name>
        <dbReference type="ChEBI" id="CHEBI:57692"/>
    </cofactor>
</comment>
<reference evidence="8 9" key="1">
    <citation type="submission" date="2016-10" db="EMBL/GenBank/DDBJ databases">
        <authorList>
            <person name="de Groot N.N."/>
        </authorList>
    </citation>
    <scope>NUCLEOTIDE SEQUENCE [LARGE SCALE GENOMIC DNA]</scope>
    <source>
        <strain evidence="8 9">DSM 45317</strain>
    </source>
</reference>
<dbReference type="Gene3D" id="3.50.50.60">
    <property type="entry name" value="FAD/NAD(P)-binding domain"/>
    <property type="match status" value="2"/>
</dbReference>
<dbReference type="PANTHER" id="PTHR42877:SF4">
    <property type="entry name" value="FAD_NAD(P)-BINDING DOMAIN-CONTAINING PROTEIN-RELATED"/>
    <property type="match status" value="1"/>
</dbReference>
<dbReference type="SUPFAM" id="SSF51905">
    <property type="entry name" value="FAD/NAD(P)-binding domain"/>
    <property type="match status" value="2"/>
</dbReference>
<organism evidence="8 9">
    <name type="scientific">Geodermatophilus ruber</name>
    <dbReference type="NCBI Taxonomy" id="504800"/>
    <lineage>
        <taxon>Bacteria</taxon>
        <taxon>Bacillati</taxon>
        <taxon>Actinomycetota</taxon>
        <taxon>Actinomycetes</taxon>
        <taxon>Geodermatophilales</taxon>
        <taxon>Geodermatophilaceae</taxon>
        <taxon>Geodermatophilus</taxon>
    </lineage>
</organism>
<dbReference type="InterPro" id="IPR051209">
    <property type="entry name" value="FAD-bind_Monooxygenase_sf"/>
</dbReference>
<dbReference type="PRINTS" id="PR00419">
    <property type="entry name" value="ADXRDTASE"/>
</dbReference>
<evidence type="ECO:0000313" key="8">
    <source>
        <dbReference type="EMBL" id="SFK60116.1"/>
    </source>
</evidence>
<keyword evidence="6" id="KW-0560">Oxidoreductase</keyword>
<dbReference type="PANTHER" id="PTHR42877">
    <property type="entry name" value="L-ORNITHINE N(5)-MONOOXYGENASE-RELATED"/>
    <property type="match status" value="1"/>
</dbReference>
<dbReference type="FunFam" id="3.50.50.60:FF:000214">
    <property type="entry name" value="PROBABLE MONOOXYGENASE"/>
    <property type="match status" value="1"/>
</dbReference>
<keyword evidence="5" id="KW-0521">NADP</keyword>
<evidence type="ECO:0000256" key="6">
    <source>
        <dbReference type="ARBA" id="ARBA00023002"/>
    </source>
</evidence>
<name>A0A1I4AWX8_9ACTN</name>
<keyword evidence="9" id="KW-1185">Reference proteome</keyword>
<comment type="similarity">
    <text evidence="2">Belongs to the FAD-binding monooxygenase family.</text>
</comment>
<evidence type="ECO:0000256" key="2">
    <source>
        <dbReference type="ARBA" id="ARBA00010139"/>
    </source>
</evidence>
<evidence type="ECO:0000256" key="4">
    <source>
        <dbReference type="ARBA" id="ARBA00022827"/>
    </source>
</evidence>
<keyword evidence="7" id="KW-0503">Monooxygenase</keyword>
<dbReference type="OrthoDB" id="5168853at2"/>
<gene>
    <name evidence="8" type="ORF">SAMN04488085_102407</name>
</gene>
<dbReference type="InterPro" id="IPR036188">
    <property type="entry name" value="FAD/NAD-bd_sf"/>
</dbReference>
<dbReference type="Pfam" id="PF13738">
    <property type="entry name" value="Pyr_redox_3"/>
    <property type="match status" value="1"/>
</dbReference>
<keyword evidence="4" id="KW-0274">FAD</keyword>
<evidence type="ECO:0000313" key="9">
    <source>
        <dbReference type="Proteomes" id="UP000199152"/>
    </source>
</evidence>
<dbReference type="FunCoup" id="A0A1I4AWX8">
    <property type="interactions" value="66"/>
</dbReference>
<dbReference type="InParanoid" id="A0A1I4AWX8"/>
<dbReference type="Proteomes" id="UP000199152">
    <property type="component" value="Unassembled WGS sequence"/>
</dbReference>
<dbReference type="AlphaFoldDB" id="A0A1I4AWX8"/>
<evidence type="ECO:0000256" key="1">
    <source>
        <dbReference type="ARBA" id="ARBA00001974"/>
    </source>
</evidence>
<dbReference type="EMBL" id="FOSW01000002">
    <property type="protein sequence ID" value="SFK60116.1"/>
    <property type="molecule type" value="Genomic_DNA"/>
</dbReference>
<dbReference type="RefSeq" id="WP_091321734.1">
    <property type="nucleotide sequence ID" value="NZ_FOSW01000002.1"/>
</dbReference>
<protein>
    <submittedName>
        <fullName evidence="8">Predicted flavoprotein CzcO associated with the cation diffusion facilitator CzcD</fullName>
    </submittedName>
</protein>
<dbReference type="GO" id="GO:0004497">
    <property type="term" value="F:monooxygenase activity"/>
    <property type="evidence" value="ECO:0007669"/>
    <property type="project" value="UniProtKB-KW"/>
</dbReference>
<proteinExistence type="inferred from homology"/>
<keyword evidence="3" id="KW-0285">Flavoprotein</keyword>